<keyword evidence="2" id="KW-1185">Reference proteome</keyword>
<name>A0A482MKP0_9CAUD</name>
<proteinExistence type="predicted"/>
<evidence type="ECO:0000313" key="2">
    <source>
        <dbReference type="Proteomes" id="UP000301424"/>
    </source>
</evidence>
<sequence length="65" mass="7705">MSVAHKNAEIICAWVNWARIQYQSPTTDEWCDVPAAVDMEDEYLKPNPIHPDYAWFPNWRVVKQE</sequence>
<organism evidence="1 2">
    <name type="scientific">Burkholderia phage BcepSauron</name>
    <dbReference type="NCBI Taxonomy" id="2530033"/>
    <lineage>
        <taxon>Viruses</taxon>
        <taxon>Duplodnaviria</taxon>
        <taxon>Heunggongvirae</taxon>
        <taxon>Uroviricota</taxon>
        <taxon>Caudoviricetes</taxon>
        <taxon>Sarumanvirus</taxon>
        <taxon>Sarumanvirus bcepsauron</taxon>
    </lineage>
</organism>
<gene>
    <name evidence="1" type="ORF">BcepSauron_217</name>
</gene>
<dbReference type="Proteomes" id="UP000301424">
    <property type="component" value="Segment"/>
</dbReference>
<reference evidence="1 2" key="1">
    <citation type="submission" date="2019-02" db="EMBL/GenBank/DDBJ databases">
        <title>Complete genome sequence of Burkholderia cenocepacia phage BcepSauron.</title>
        <authorList>
            <person name="Park K."/>
            <person name="Gonzalez C."/>
            <person name="Liu M."/>
            <person name="Gill J."/>
        </authorList>
    </citation>
    <scope>NUCLEOTIDE SEQUENCE [LARGE SCALE GENOMIC DNA]</scope>
</reference>
<dbReference type="EMBL" id="MK552141">
    <property type="protein sequence ID" value="QBQ74597.1"/>
    <property type="molecule type" value="Genomic_DNA"/>
</dbReference>
<accession>A0A482MKP0</accession>
<evidence type="ECO:0000313" key="1">
    <source>
        <dbReference type="EMBL" id="QBQ74597.1"/>
    </source>
</evidence>
<protein>
    <submittedName>
        <fullName evidence="1">Uncharacterized protein</fullName>
    </submittedName>
</protein>